<evidence type="ECO:0000256" key="4">
    <source>
        <dbReference type="ARBA" id="ARBA00023015"/>
    </source>
</evidence>
<keyword evidence="6" id="KW-0539">Nucleus</keyword>
<dbReference type="Pfam" id="PF00400">
    <property type="entry name" value="WD40"/>
    <property type="match status" value="7"/>
</dbReference>
<organism evidence="9">
    <name type="scientific">Absidia glauca</name>
    <name type="common">Pin mould</name>
    <dbReference type="NCBI Taxonomy" id="4829"/>
    <lineage>
        <taxon>Eukaryota</taxon>
        <taxon>Fungi</taxon>
        <taxon>Fungi incertae sedis</taxon>
        <taxon>Mucoromycota</taxon>
        <taxon>Mucoromycotina</taxon>
        <taxon>Mucoromycetes</taxon>
        <taxon>Mucorales</taxon>
        <taxon>Cunninghamellaceae</taxon>
        <taxon>Absidia</taxon>
    </lineage>
</organism>
<feature type="repeat" description="WD" evidence="7">
    <location>
        <begin position="433"/>
        <end position="474"/>
    </location>
</feature>
<dbReference type="CDD" id="cd00200">
    <property type="entry name" value="WD40"/>
    <property type="match status" value="1"/>
</dbReference>
<reference evidence="9" key="1">
    <citation type="submission" date="2016-04" db="EMBL/GenBank/DDBJ databases">
        <authorList>
            <person name="Evans L.H."/>
            <person name="Alamgir A."/>
            <person name="Owens N."/>
            <person name="Weber N.D."/>
            <person name="Virtaneva K."/>
            <person name="Barbian K."/>
            <person name="Babar A."/>
            <person name="Rosenke K."/>
        </authorList>
    </citation>
    <scope>NUCLEOTIDE SEQUENCE [LARGE SCALE GENOMIC DNA]</scope>
    <source>
        <strain evidence="9">CBS 101.48</strain>
    </source>
</reference>
<dbReference type="Gene3D" id="1.20.960.30">
    <property type="match status" value="1"/>
</dbReference>
<evidence type="ECO:0000256" key="1">
    <source>
        <dbReference type="ARBA" id="ARBA00004123"/>
    </source>
</evidence>
<evidence type="ECO:0000256" key="6">
    <source>
        <dbReference type="ARBA" id="ARBA00023242"/>
    </source>
</evidence>
<feature type="repeat" description="WD" evidence="7">
    <location>
        <begin position="309"/>
        <end position="340"/>
    </location>
</feature>
<feature type="repeat" description="WD" evidence="7">
    <location>
        <begin position="503"/>
        <end position="527"/>
    </location>
</feature>
<dbReference type="PRINTS" id="PR00320">
    <property type="entry name" value="GPROTEINBRPT"/>
</dbReference>
<dbReference type="PROSITE" id="PS50294">
    <property type="entry name" value="WD_REPEATS_REGION"/>
    <property type="match status" value="5"/>
</dbReference>
<feature type="compositionally biased region" description="Basic and acidic residues" evidence="8">
    <location>
        <begin position="147"/>
        <end position="163"/>
    </location>
</feature>
<dbReference type="PROSITE" id="PS50082">
    <property type="entry name" value="WD_REPEATS_2"/>
    <property type="match status" value="6"/>
</dbReference>
<sequence length="604" mass="66807">MIAVVSHYRLSIHRLHQLHKTLVLGIRSNDPLTLNRLTLMALTSEQVNAIVYKYLQESGFRHSSFAFQHESMVESSAYHDMPIQPGMLINVIHKGLQFMDIEAHMNPDGELIECKAPFSLLGPHTCDLKIKDTPERASSSPQPKRQRKDDRLDKREKRPRKEDEDTAMEGAPAADPIPPVPEPTLSLAHPPIESPLPPTAASPPPAEVRPSPPSNGQTVKEEPSTTAGGDKIVQPKEDDLTVTKEPSMIDPSEAVILSGHQSEVFCCSWNPVISNLLASGSGDATARLWNVPDKNSQVTEPIVLNHLPNLNDSKDVTSLGWNPSGTLLASGSYDGQARIWTQKGQLRFVMEQHRGPIFSIKWNGKGDLVLSGSADTTTVVWDPKTGEMKQQFELHSAAILDVDWMDNTTFASCSSDKIIYVCRIGSTEPLKTWVGHEDEINAVRWDPSGKYLASCSDDKATKIWSLDSDQPVQEIHGHQLQIYTLQWAPFGQEDAMDGRSVRRLLATASFDATIRLWDALAGTCLRVFEHHTEPVYSISFSPDARYLASGSFDELLNVWDIKSGTLQKTFRADGGVFEVHFNKDGSKLAASTSNKQVVILDVKS</sequence>
<feature type="compositionally biased region" description="Basic and acidic residues" evidence="8">
    <location>
        <begin position="233"/>
        <end position="242"/>
    </location>
</feature>
<feature type="repeat" description="WD" evidence="7">
    <location>
        <begin position="350"/>
        <end position="391"/>
    </location>
</feature>
<accession>A0A163MVX9</accession>
<dbReference type="PROSITE" id="PS50896">
    <property type="entry name" value="LISH"/>
    <property type="match status" value="1"/>
</dbReference>
<evidence type="ECO:0000256" key="3">
    <source>
        <dbReference type="ARBA" id="ARBA00022737"/>
    </source>
</evidence>
<dbReference type="PROSITE" id="PS00678">
    <property type="entry name" value="WD_REPEATS_1"/>
    <property type="match status" value="2"/>
</dbReference>
<evidence type="ECO:0000256" key="2">
    <source>
        <dbReference type="ARBA" id="ARBA00022574"/>
    </source>
</evidence>
<dbReference type="SMART" id="SM00320">
    <property type="entry name" value="WD40"/>
    <property type="match status" value="8"/>
</dbReference>
<proteinExistence type="predicted"/>
<evidence type="ECO:0000256" key="7">
    <source>
        <dbReference type="PROSITE-ProRule" id="PRU00221"/>
    </source>
</evidence>
<dbReference type="InterPro" id="IPR006594">
    <property type="entry name" value="LisH"/>
</dbReference>
<dbReference type="AlphaFoldDB" id="A0A163MVX9"/>
<feature type="compositionally biased region" description="Pro residues" evidence="8">
    <location>
        <begin position="192"/>
        <end position="213"/>
    </location>
</feature>
<evidence type="ECO:0008006" key="11">
    <source>
        <dbReference type="Google" id="ProtNLM"/>
    </source>
</evidence>
<keyword evidence="4" id="KW-0805">Transcription regulation</keyword>
<evidence type="ECO:0000256" key="5">
    <source>
        <dbReference type="ARBA" id="ARBA00023163"/>
    </source>
</evidence>
<dbReference type="FunFam" id="2.130.10.10:FF:000218">
    <property type="entry name" value="WD40 repeat-containing protein HOS15"/>
    <property type="match status" value="1"/>
</dbReference>
<keyword evidence="3" id="KW-0677">Repeat</keyword>
<dbReference type="Pfam" id="PF08513">
    <property type="entry name" value="LisH"/>
    <property type="match status" value="1"/>
</dbReference>
<dbReference type="Gene3D" id="2.130.10.10">
    <property type="entry name" value="YVTN repeat-like/Quinoprotein amine dehydrogenase"/>
    <property type="match status" value="1"/>
</dbReference>
<protein>
    <recommendedName>
        <fullName evidence="11">LisH domain-containing protein</fullName>
    </recommendedName>
</protein>
<evidence type="ECO:0000313" key="9">
    <source>
        <dbReference type="EMBL" id="SAM09301.1"/>
    </source>
</evidence>
<dbReference type="InterPro" id="IPR015943">
    <property type="entry name" value="WD40/YVTN_repeat-like_dom_sf"/>
</dbReference>
<dbReference type="PANTHER" id="PTHR22846">
    <property type="entry name" value="WD40 REPEAT PROTEIN"/>
    <property type="match status" value="1"/>
</dbReference>
<dbReference type="OrthoDB" id="1367865at2759"/>
<dbReference type="Proteomes" id="UP000078561">
    <property type="component" value="Unassembled WGS sequence"/>
</dbReference>
<dbReference type="SUPFAM" id="SSF50978">
    <property type="entry name" value="WD40 repeat-like"/>
    <property type="match status" value="1"/>
</dbReference>
<evidence type="ECO:0000256" key="8">
    <source>
        <dbReference type="SAM" id="MobiDB-lite"/>
    </source>
</evidence>
<comment type="subcellular location">
    <subcellularLocation>
        <location evidence="1">Nucleus</location>
    </subcellularLocation>
</comment>
<dbReference type="InterPro" id="IPR045183">
    <property type="entry name" value="Ebi-like"/>
</dbReference>
<feature type="region of interest" description="Disordered" evidence="8">
    <location>
        <begin position="130"/>
        <end position="245"/>
    </location>
</feature>
<dbReference type="InterPro" id="IPR001680">
    <property type="entry name" value="WD40_rpt"/>
</dbReference>
<keyword evidence="2 7" id="KW-0853">WD repeat</keyword>
<dbReference type="PANTHER" id="PTHR22846:SF2">
    <property type="entry name" value="F-BOX-LIKE_WD REPEAT-CONTAINING PROTEIN EBI"/>
    <property type="match status" value="1"/>
</dbReference>
<dbReference type="FunCoup" id="A0A163MVX9">
    <property type="interactions" value="214"/>
</dbReference>
<feature type="repeat" description="WD" evidence="7">
    <location>
        <begin position="528"/>
        <end position="569"/>
    </location>
</feature>
<dbReference type="OMA" id="KWNKCGN"/>
<dbReference type="GO" id="GO:0006357">
    <property type="term" value="P:regulation of transcription by RNA polymerase II"/>
    <property type="evidence" value="ECO:0007669"/>
    <property type="project" value="TreeGrafter"/>
</dbReference>
<dbReference type="InterPro" id="IPR036322">
    <property type="entry name" value="WD40_repeat_dom_sf"/>
</dbReference>
<dbReference type="GO" id="GO:0034967">
    <property type="term" value="C:Set3 complex"/>
    <property type="evidence" value="ECO:0007669"/>
    <property type="project" value="TreeGrafter"/>
</dbReference>
<feature type="repeat" description="WD" evidence="7">
    <location>
        <begin position="257"/>
        <end position="299"/>
    </location>
</feature>
<dbReference type="InterPro" id="IPR020472">
    <property type="entry name" value="WD40_PAC1"/>
</dbReference>
<dbReference type="GO" id="GO:0003714">
    <property type="term" value="F:transcription corepressor activity"/>
    <property type="evidence" value="ECO:0007669"/>
    <property type="project" value="InterPro"/>
</dbReference>
<dbReference type="InParanoid" id="A0A163MVX9"/>
<dbReference type="STRING" id="4829.A0A163MVX9"/>
<evidence type="ECO:0000313" key="10">
    <source>
        <dbReference type="Proteomes" id="UP000078561"/>
    </source>
</evidence>
<dbReference type="EMBL" id="LT555008">
    <property type="protein sequence ID" value="SAM09301.1"/>
    <property type="molecule type" value="Genomic_DNA"/>
</dbReference>
<keyword evidence="5" id="KW-0804">Transcription</keyword>
<keyword evidence="10" id="KW-1185">Reference proteome</keyword>
<name>A0A163MVX9_ABSGL</name>
<gene>
    <name evidence="9" type="primary">ABSGL_14977.1 scaffold 15162</name>
</gene>
<dbReference type="InterPro" id="IPR019775">
    <property type="entry name" value="WD40_repeat_CS"/>
</dbReference>